<feature type="domain" description="Mannosylglycerate hydrolase MGH1-like glycoside hydrolase" evidence="2">
    <location>
        <begin position="435"/>
        <end position="589"/>
    </location>
</feature>
<evidence type="ECO:0000259" key="1">
    <source>
        <dbReference type="Pfam" id="PF14742"/>
    </source>
</evidence>
<dbReference type="InterPro" id="IPR008928">
    <property type="entry name" value="6-hairpin_glycosidase_sf"/>
</dbReference>
<dbReference type="InterPro" id="IPR012341">
    <property type="entry name" value="6hp_glycosidase-like_sf"/>
</dbReference>
<comment type="caution">
    <text evidence="3">The sequence shown here is derived from an EMBL/GenBank/DDBJ whole genome shotgun (WGS) entry which is preliminary data.</text>
</comment>
<dbReference type="Pfam" id="PF14742">
    <property type="entry name" value="GDE_N_bis"/>
    <property type="match status" value="1"/>
</dbReference>
<dbReference type="SUPFAM" id="SSF48208">
    <property type="entry name" value="Six-hairpin glycosidases"/>
    <property type="match status" value="1"/>
</dbReference>
<protein>
    <submittedName>
        <fullName evidence="3">Glycogen debranching N-terminal domain-containing protein</fullName>
    </submittedName>
</protein>
<gene>
    <name evidence="3" type="ORF">ACFOX0_28360</name>
</gene>
<name>A0ABV8KV41_9ACTN</name>
<proteinExistence type="predicted"/>
<dbReference type="InterPro" id="IPR032856">
    <property type="entry name" value="GDE_N_bis"/>
</dbReference>
<accession>A0ABV8KV41</accession>
<reference evidence="4" key="1">
    <citation type="journal article" date="2019" name="Int. J. Syst. Evol. Microbiol.">
        <title>The Global Catalogue of Microorganisms (GCM) 10K type strain sequencing project: providing services to taxonomists for standard genome sequencing and annotation.</title>
        <authorList>
            <consortium name="The Broad Institute Genomics Platform"/>
            <consortium name="The Broad Institute Genome Sequencing Center for Infectious Disease"/>
            <person name="Wu L."/>
            <person name="Ma J."/>
        </authorList>
    </citation>
    <scope>NUCLEOTIDE SEQUENCE [LARGE SCALE GENOMIC DNA]</scope>
    <source>
        <strain evidence="4">2902at01</strain>
    </source>
</reference>
<dbReference type="RefSeq" id="WP_377551734.1">
    <property type="nucleotide sequence ID" value="NZ_JBHSBN010000029.1"/>
</dbReference>
<dbReference type="Pfam" id="PF22422">
    <property type="entry name" value="MGH1-like_GH"/>
    <property type="match status" value="1"/>
</dbReference>
<evidence type="ECO:0000313" key="4">
    <source>
        <dbReference type="Proteomes" id="UP001595868"/>
    </source>
</evidence>
<dbReference type="EMBL" id="JBHSBN010000029">
    <property type="protein sequence ID" value="MFC4109831.1"/>
    <property type="molecule type" value="Genomic_DNA"/>
</dbReference>
<sequence>MDPELVSILDGNHFVLSDDVGDIYPCERAPAGVFSFDTRFVSCWRLTLNGKRLHSLSVDDLNHFETRYFLVPGAATHYVDAKLSVIRHRWVGASFDETITVLNHDTEPADVRIRIDVSADFADTAQLRLGYRSERPGRIHTRVEQECLRLSYERETFVRETIVSAREPHDTDAGGMTFTVRIPPHGRWSTGIHVHCVLLSSLGRDIRSTLAAHKGRQRVEMRAELADWMNSAPRLATDSRDLSTSYQRSLVDLGALRYPALSLRPRVPVGGMPWHMTLCGRDAIVTCLQTICFTPQLTPSTLLLLASGHGVESNDFREEEPGKILDEVRYGESAAFEDLPHAAYYGAADTTPLFVVLLDEYQRWTGDVELVRELEYESRAALRWIDEYGDLTGRGYLSYRRRNTEHGLENQGWKNSWDAVSYADGRLPGLPRSTCELQGYAYDAKLRGARLARLCWGDPAYADRLEREATELKVRFNRDFWLPREEYFAAALDGDGTPVDSLTSNIGHLLWSGIVDEDKADKVAGHLTGDRLFSGWGIRTLADDSRRYNPLGTHTGMIWPFDNSLTVWGLRRYGFDEQAVRVAEGLFDAAAFFNGRLPAAFAGYDRALTKNPVRRPGVDAPYSPSSGTTLLLLRVLLGIEPCGDRLTVDPAMSERLGRVELLDIPGPWGRLDAFARGRVRLDDAGPAARPATAAGR</sequence>
<evidence type="ECO:0000259" key="2">
    <source>
        <dbReference type="Pfam" id="PF22422"/>
    </source>
</evidence>
<keyword evidence="4" id="KW-1185">Reference proteome</keyword>
<organism evidence="3 4">
    <name type="scientific">Micromonospora zhanjiangensis</name>
    <dbReference type="NCBI Taxonomy" id="1522057"/>
    <lineage>
        <taxon>Bacteria</taxon>
        <taxon>Bacillati</taxon>
        <taxon>Actinomycetota</taxon>
        <taxon>Actinomycetes</taxon>
        <taxon>Micromonosporales</taxon>
        <taxon>Micromonosporaceae</taxon>
        <taxon>Micromonospora</taxon>
    </lineage>
</organism>
<dbReference type="Gene3D" id="1.50.10.10">
    <property type="match status" value="1"/>
</dbReference>
<evidence type="ECO:0000313" key="3">
    <source>
        <dbReference type="EMBL" id="MFC4109831.1"/>
    </source>
</evidence>
<dbReference type="Proteomes" id="UP001595868">
    <property type="component" value="Unassembled WGS sequence"/>
</dbReference>
<dbReference type="InterPro" id="IPR054491">
    <property type="entry name" value="MGH1-like_GH"/>
</dbReference>
<feature type="domain" description="Putative glycogen debranching enzyme N-terminal" evidence="1">
    <location>
        <begin position="9"/>
        <end position="192"/>
    </location>
</feature>